<dbReference type="PANTHER" id="PTHR43024:SF1">
    <property type="entry name" value="UDP-N-ACETYLMURAMOYL-TRIPEPTIDE--D-ALANYL-D-ALANINE LIGASE"/>
    <property type="match status" value="1"/>
</dbReference>
<evidence type="ECO:0000256" key="4">
    <source>
        <dbReference type="SAM" id="Phobius"/>
    </source>
</evidence>
<dbReference type="GO" id="GO:0005524">
    <property type="term" value="F:ATP binding"/>
    <property type="evidence" value="ECO:0007669"/>
    <property type="project" value="UniProtKB-KW"/>
</dbReference>
<feature type="domain" description="Mur ligase C-terminal" evidence="5">
    <location>
        <begin position="348"/>
        <end position="470"/>
    </location>
</feature>
<evidence type="ECO:0000313" key="8">
    <source>
        <dbReference type="Proteomes" id="UP000229335"/>
    </source>
</evidence>
<dbReference type="GO" id="GO:0016881">
    <property type="term" value="F:acid-amino acid ligase activity"/>
    <property type="evidence" value="ECO:0007669"/>
    <property type="project" value="InterPro"/>
</dbReference>
<comment type="caution">
    <text evidence="7">The sequence shown here is derived from an EMBL/GenBank/DDBJ whole genome shotgun (WGS) entry which is preliminary data.</text>
</comment>
<dbReference type="InterPro" id="IPR004101">
    <property type="entry name" value="Mur_ligase_C"/>
</dbReference>
<evidence type="ECO:0000259" key="6">
    <source>
        <dbReference type="Pfam" id="PF08245"/>
    </source>
</evidence>
<keyword evidence="4" id="KW-0812">Transmembrane</keyword>
<dbReference type="EMBL" id="PFAS01000006">
    <property type="protein sequence ID" value="PIT94169.1"/>
    <property type="molecule type" value="Genomic_DNA"/>
</dbReference>
<reference evidence="8" key="1">
    <citation type="submission" date="2017-09" db="EMBL/GenBank/DDBJ databases">
        <title>Depth-based differentiation of microbial function through sediment-hosted aquifers and enrichment of novel symbionts in the deep terrestrial subsurface.</title>
        <authorList>
            <person name="Probst A.J."/>
            <person name="Ladd B."/>
            <person name="Jarett J.K."/>
            <person name="Geller-Mcgrath D.E."/>
            <person name="Sieber C.M.K."/>
            <person name="Emerson J.B."/>
            <person name="Anantharaman K."/>
            <person name="Thomas B.C."/>
            <person name="Malmstrom R."/>
            <person name="Stieglmeier M."/>
            <person name="Klingl A."/>
            <person name="Woyke T."/>
            <person name="Ryan C.M."/>
            <person name="Banfield J.F."/>
        </authorList>
    </citation>
    <scope>NUCLEOTIDE SEQUENCE [LARGE SCALE GENOMIC DNA]</scope>
</reference>
<sequence>MKNKIKSQLYLLQLENYDIARFLKILLKRKFKVFDQPRQELIWTGKILAICFISAGLFLLLTVFIWNTAGRENLFWFCALFAVAVLLSYNFFGFLAALAVLILWPADLAAKEFILFLAKNKANKYSNLTVIGITGSYGKTTIKEVLAGILAEKFKVLKSEENKNTALGIARLILNELDESVDVLILEMGAYRRGDIKKLCRIIQPNFSVLTGINESHLERFGSLENTVKAKFEIIANVNKDAKIILNADDERVVKNYQRFLGGRQTFFYGAAYNYLRDYQISNRKFFTDGSGQSAELSGLAPIGLIKTPFLGEYIFGDIIAGIIIARELGLTVEQIRRGISRLKPIEHRLQSIKGKNDVLVIDDSYNGNSNGVKEAIKTLANFKNRRKIYITPGLVETGGKIKEAHYNIGKQLSKVADKVILIKNSATPHIEQGLLENGFDKKNIICFDGAASAHAGIKNITKAGDVVLFQNDWPDNYL</sequence>
<feature type="transmembrane region" description="Helical" evidence="4">
    <location>
        <begin position="47"/>
        <end position="68"/>
    </location>
</feature>
<evidence type="ECO:0000259" key="5">
    <source>
        <dbReference type="Pfam" id="PF02875"/>
    </source>
</evidence>
<gene>
    <name evidence="7" type="ORF">COU00_00645</name>
</gene>
<dbReference type="SUPFAM" id="SSF53244">
    <property type="entry name" value="MurD-like peptide ligases, peptide-binding domain"/>
    <property type="match status" value="1"/>
</dbReference>
<dbReference type="PANTHER" id="PTHR43024">
    <property type="entry name" value="UDP-N-ACETYLMURAMOYL-TRIPEPTIDE--D-ALANYL-D-ALANINE LIGASE"/>
    <property type="match status" value="1"/>
</dbReference>
<evidence type="ECO:0000256" key="2">
    <source>
        <dbReference type="ARBA" id="ARBA00022741"/>
    </source>
</evidence>
<dbReference type="InterPro" id="IPR036565">
    <property type="entry name" value="Mur-like_cat_sf"/>
</dbReference>
<keyword evidence="2" id="KW-0547">Nucleotide-binding</keyword>
<feature type="transmembrane region" description="Helical" evidence="4">
    <location>
        <begin position="74"/>
        <end position="104"/>
    </location>
</feature>
<name>A0A2M6WN06_9BACT</name>
<protein>
    <recommendedName>
        <fullName evidence="9">UDP-N-acetylmuramoyl-tripeptide--D-alanyl-D-alanine ligase</fullName>
    </recommendedName>
</protein>
<keyword evidence="1" id="KW-0436">Ligase</keyword>
<keyword evidence="4" id="KW-1133">Transmembrane helix</keyword>
<accession>A0A2M6WN06</accession>
<dbReference type="InterPro" id="IPR036615">
    <property type="entry name" value="Mur_ligase_C_dom_sf"/>
</dbReference>
<keyword evidence="3" id="KW-0067">ATP-binding</keyword>
<proteinExistence type="predicted"/>
<dbReference type="InterPro" id="IPR051046">
    <property type="entry name" value="MurCDEF_CellWall_CoF430Synth"/>
</dbReference>
<dbReference type="Pfam" id="PF08245">
    <property type="entry name" value="Mur_ligase_M"/>
    <property type="match status" value="1"/>
</dbReference>
<evidence type="ECO:0000256" key="3">
    <source>
        <dbReference type="ARBA" id="ARBA00022840"/>
    </source>
</evidence>
<keyword evidence="4" id="KW-0472">Membrane</keyword>
<evidence type="ECO:0000256" key="1">
    <source>
        <dbReference type="ARBA" id="ARBA00022598"/>
    </source>
</evidence>
<dbReference type="InterPro" id="IPR013221">
    <property type="entry name" value="Mur_ligase_cen"/>
</dbReference>
<dbReference type="SUPFAM" id="SSF53623">
    <property type="entry name" value="MurD-like peptide ligases, catalytic domain"/>
    <property type="match status" value="1"/>
</dbReference>
<feature type="domain" description="Mur ligase central" evidence="6">
    <location>
        <begin position="133"/>
        <end position="321"/>
    </location>
</feature>
<evidence type="ECO:0008006" key="9">
    <source>
        <dbReference type="Google" id="ProtNLM"/>
    </source>
</evidence>
<dbReference type="AlphaFoldDB" id="A0A2M6WN06"/>
<dbReference type="Pfam" id="PF02875">
    <property type="entry name" value="Mur_ligase_C"/>
    <property type="match status" value="1"/>
</dbReference>
<dbReference type="Proteomes" id="UP000229335">
    <property type="component" value="Unassembled WGS sequence"/>
</dbReference>
<dbReference type="Gene3D" id="3.90.190.20">
    <property type="entry name" value="Mur ligase, C-terminal domain"/>
    <property type="match status" value="1"/>
</dbReference>
<evidence type="ECO:0000313" key="7">
    <source>
        <dbReference type="EMBL" id="PIT94169.1"/>
    </source>
</evidence>
<dbReference type="Gene3D" id="3.40.1190.10">
    <property type="entry name" value="Mur-like, catalytic domain"/>
    <property type="match status" value="1"/>
</dbReference>
<organism evidence="7 8">
    <name type="scientific">Candidatus Falkowbacteria bacterium CG10_big_fil_rev_8_21_14_0_10_43_11</name>
    <dbReference type="NCBI Taxonomy" id="1974568"/>
    <lineage>
        <taxon>Bacteria</taxon>
        <taxon>Candidatus Falkowiibacteriota</taxon>
    </lineage>
</organism>